<dbReference type="PANTHER" id="PTHR22639">
    <property type="entry name" value="GAG-RELATED PROTEIN"/>
    <property type="match status" value="1"/>
</dbReference>
<dbReference type="Pfam" id="PF23058">
    <property type="entry name" value="RBD_ZCCHC3_2nd"/>
    <property type="match status" value="1"/>
</dbReference>
<evidence type="ECO:0000313" key="4">
    <source>
        <dbReference type="Proteomes" id="UP001228049"/>
    </source>
</evidence>
<organism evidence="3 4">
    <name type="scientific">Dissostichus eleginoides</name>
    <name type="common">Patagonian toothfish</name>
    <name type="synonym">Dissostichus amissus</name>
    <dbReference type="NCBI Taxonomy" id="100907"/>
    <lineage>
        <taxon>Eukaryota</taxon>
        <taxon>Metazoa</taxon>
        <taxon>Chordata</taxon>
        <taxon>Craniata</taxon>
        <taxon>Vertebrata</taxon>
        <taxon>Euteleostomi</taxon>
        <taxon>Actinopterygii</taxon>
        <taxon>Neopterygii</taxon>
        <taxon>Teleostei</taxon>
        <taxon>Neoteleostei</taxon>
        <taxon>Acanthomorphata</taxon>
        <taxon>Eupercaria</taxon>
        <taxon>Perciformes</taxon>
        <taxon>Notothenioidei</taxon>
        <taxon>Nototheniidae</taxon>
        <taxon>Dissostichus</taxon>
    </lineage>
</organism>
<dbReference type="EMBL" id="JASDAP010000111">
    <property type="protein sequence ID" value="KAK1875557.1"/>
    <property type="molecule type" value="Genomic_DNA"/>
</dbReference>
<protein>
    <submittedName>
        <fullName evidence="3">Zinc finger CCHC domain containing protein 3</fullName>
    </submittedName>
</protein>
<dbReference type="GO" id="GO:0003723">
    <property type="term" value="F:RNA binding"/>
    <property type="evidence" value="ECO:0007669"/>
    <property type="project" value="InterPro"/>
</dbReference>
<dbReference type="Pfam" id="PF23057">
    <property type="entry name" value="RBD_ZCCHC3_1st"/>
    <property type="match status" value="1"/>
</dbReference>
<dbReference type="InterPro" id="IPR042509">
    <property type="entry name" value="ZCCHC3"/>
</dbReference>
<reference evidence="3" key="1">
    <citation type="submission" date="2023-04" db="EMBL/GenBank/DDBJ databases">
        <title>Chromosome-level genome of Chaenocephalus aceratus.</title>
        <authorList>
            <person name="Park H."/>
        </authorList>
    </citation>
    <scope>NUCLEOTIDE SEQUENCE</scope>
    <source>
        <strain evidence="3">DE</strain>
        <tissue evidence="3">Muscle</tissue>
    </source>
</reference>
<comment type="caution">
    <text evidence="3">The sequence shown here is derived from an EMBL/GenBank/DDBJ whole genome shotgun (WGS) entry which is preliminary data.</text>
</comment>
<feature type="domain" description="Zinc finger CCHC" evidence="2">
    <location>
        <begin position="109"/>
        <end position="181"/>
    </location>
</feature>
<dbReference type="InterPro" id="IPR057810">
    <property type="entry name" value="RBD_ZCCHC3_1st"/>
</dbReference>
<feature type="domain" description="Zinc finger CCHC" evidence="1">
    <location>
        <begin position="17"/>
        <end position="90"/>
    </location>
</feature>
<gene>
    <name evidence="3" type="ORF">KUDE01_015302</name>
</gene>
<accession>A0AAD9ES37</accession>
<dbReference type="Proteomes" id="UP001228049">
    <property type="component" value="Unassembled WGS sequence"/>
</dbReference>
<dbReference type="InterPro" id="IPR057811">
    <property type="entry name" value="RBD_ZCCHC3_2nd"/>
</dbReference>
<name>A0AAD9ES37_DISEL</name>
<evidence type="ECO:0000313" key="3">
    <source>
        <dbReference type="EMBL" id="KAK1875557.1"/>
    </source>
</evidence>
<keyword evidence="4" id="KW-1185">Reference proteome</keyword>
<proteinExistence type="predicted"/>
<evidence type="ECO:0000259" key="1">
    <source>
        <dbReference type="Pfam" id="PF23057"/>
    </source>
</evidence>
<sequence length="249" mass="27472">MAGRADDGRPIPRVGLRFTLRFQAVVAEKDVLSRTWFCRKVIMEQLQLKVDAIYCLQWNQQERAFDVTLKDEQVYTKVAMDCVAAAMVKPLACYKVLNLDRSNLRTITVHMFNPFVTDRALADFLWQYGEVLTAARHVKDTMGIWTGRRQFQVLLKSELEGCGGLKRPPASFSLGADRGYLSNRGSRLSAGGAGNEATWRECAMAPAAGFVVKGGMKPKAARCPRPAMVAVGKITSTEAVLGGGGRLQR</sequence>
<dbReference type="GO" id="GO:0002218">
    <property type="term" value="P:activation of innate immune response"/>
    <property type="evidence" value="ECO:0007669"/>
    <property type="project" value="InterPro"/>
</dbReference>
<evidence type="ECO:0000259" key="2">
    <source>
        <dbReference type="Pfam" id="PF23058"/>
    </source>
</evidence>
<dbReference type="PANTHER" id="PTHR22639:SF3">
    <property type="entry name" value="ZINC FINGER CCHC DOMAIN-CONTAINING PROTEIN 3"/>
    <property type="match status" value="1"/>
</dbReference>
<dbReference type="AlphaFoldDB" id="A0AAD9ES37"/>
<dbReference type="GO" id="GO:0003690">
    <property type="term" value="F:double-stranded DNA binding"/>
    <property type="evidence" value="ECO:0007669"/>
    <property type="project" value="InterPro"/>
</dbReference>